<keyword evidence="2" id="KW-1185">Reference proteome</keyword>
<sequence length="65" mass="7684">MGPNQFYSSWFSGREKEKKGWENIKWNSLHLLLLIDLCKEKSISNVFVLKFLQTEDSMQEICVDT</sequence>
<name>A0A2J7QXI8_9NEOP</name>
<evidence type="ECO:0000313" key="1">
    <source>
        <dbReference type="EMBL" id="PNF33289.1"/>
    </source>
</evidence>
<reference evidence="1 2" key="1">
    <citation type="submission" date="2017-12" db="EMBL/GenBank/DDBJ databases">
        <title>Hemimetabolous genomes reveal molecular basis of termite eusociality.</title>
        <authorList>
            <person name="Harrison M.C."/>
            <person name="Jongepier E."/>
            <person name="Robertson H.M."/>
            <person name="Arning N."/>
            <person name="Bitard-Feildel T."/>
            <person name="Chao H."/>
            <person name="Childers C.P."/>
            <person name="Dinh H."/>
            <person name="Doddapaneni H."/>
            <person name="Dugan S."/>
            <person name="Gowin J."/>
            <person name="Greiner C."/>
            <person name="Han Y."/>
            <person name="Hu H."/>
            <person name="Hughes D.S.T."/>
            <person name="Huylmans A.-K."/>
            <person name="Kemena C."/>
            <person name="Kremer L.P.M."/>
            <person name="Lee S.L."/>
            <person name="Lopez-Ezquerra A."/>
            <person name="Mallet L."/>
            <person name="Monroy-Kuhn J.M."/>
            <person name="Moser A."/>
            <person name="Murali S.C."/>
            <person name="Muzny D.M."/>
            <person name="Otani S."/>
            <person name="Piulachs M.-D."/>
            <person name="Poelchau M."/>
            <person name="Qu J."/>
            <person name="Schaub F."/>
            <person name="Wada-Katsumata A."/>
            <person name="Worley K.C."/>
            <person name="Xie Q."/>
            <person name="Ylla G."/>
            <person name="Poulsen M."/>
            <person name="Gibbs R.A."/>
            <person name="Schal C."/>
            <person name="Richards S."/>
            <person name="Belles X."/>
            <person name="Korb J."/>
            <person name="Bornberg-Bauer E."/>
        </authorList>
    </citation>
    <scope>NUCLEOTIDE SEQUENCE [LARGE SCALE GENOMIC DNA]</scope>
    <source>
        <tissue evidence="1">Whole body</tissue>
    </source>
</reference>
<accession>A0A2J7QXI8</accession>
<comment type="caution">
    <text evidence="1">The sequence shown here is derived from an EMBL/GenBank/DDBJ whole genome shotgun (WGS) entry which is preliminary data.</text>
</comment>
<dbReference type="EMBL" id="NEVH01009380">
    <property type="protein sequence ID" value="PNF33289.1"/>
    <property type="molecule type" value="Genomic_DNA"/>
</dbReference>
<dbReference type="AlphaFoldDB" id="A0A2J7QXI8"/>
<organism evidence="1 2">
    <name type="scientific">Cryptotermes secundus</name>
    <dbReference type="NCBI Taxonomy" id="105785"/>
    <lineage>
        <taxon>Eukaryota</taxon>
        <taxon>Metazoa</taxon>
        <taxon>Ecdysozoa</taxon>
        <taxon>Arthropoda</taxon>
        <taxon>Hexapoda</taxon>
        <taxon>Insecta</taxon>
        <taxon>Pterygota</taxon>
        <taxon>Neoptera</taxon>
        <taxon>Polyneoptera</taxon>
        <taxon>Dictyoptera</taxon>
        <taxon>Blattodea</taxon>
        <taxon>Blattoidea</taxon>
        <taxon>Termitoidae</taxon>
        <taxon>Kalotermitidae</taxon>
        <taxon>Cryptotermitinae</taxon>
        <taxon>Cryptotermes</taxon>
    </lineage>
</organism>
<protein>
    <submittedName>
        <fullName evidence="1">Uncharacterized protein</fullName>
    </submittedName>
</protein>
<dbReference type="InParanoid" id="A0A2J7QXI8"/>
<evidence type="ECO:0000313" key="2">
    <source>
        <dbReference type="Proteomes" id="UP000235965"/>
    </source>
</evidence>
<gene>
    <name evidence="1" type="ORF">B7P43_G10120</name>
</gene>
<dbReference type="Proteomes" id="UP000235965">
    <property type="component" value="Unassembled WGS sequence"/>
</dbReference>
<proteinExistence type="predicted"/>